<dbReference type="PANTHER" id="PTHR37833:SF1">
    <property type="entry name" value="SIGNAL PEPTIDE PROTEIN"/>
    <property type="match status" value="1"/>
</dbReference>
<name>A0A2T5BZP8_9BACT</name>
<keyword evidence="2" id="KW-1185">Reference proteome</keyword>
<dbReference type="Gene3D" id="2.60.40.10">
    <property type="entry name" value="Immunoglobulins"/>
    <property type="match status" value="1"/>
</dbReference>
<organism evidence="1 2">
    <name type="scientific">Mangrovibacterium marinum</name>
    <dbReference type="NCBI Taxonomy" id="1639118"/>
    <lineage>
        <taxon>Bacteria</taxon>
        <taxon>Pseudomonadati</taxon>
        <taxon>Bacteroidota</taxon>
        <taxon>Bacteroidia</taxon>
        <taxon>Marinilabiliales</taxon>
        <taxon>Prolixibacteraceae</taxon>
        <taxon>Mangrovibacterium</taxon>
    </lineage>
</organism>
<evidence type="ECO:0000313" key="2">
    <source>
        <dbReference type="Proteomes" id="UP000243525"/>
    </source>
</evidence>
<dbReference type="AlphaFoldDB" id="A0A2T5BZP8"/>
<dbReference type="EMBL" id="QAAD01000013">
    <property type="protein sequence ID" value="PTN07776.1"/>
    <property type="molecule type" value="Genomic_DNA"/>
</dbReference>
<dbReference type="Pfam" id="PF07610">
    <property type="entry name" value="DUF1573"/>
    <property type="match status" value="1"/>
</dbReference>
<protein>
    <submittedName>
        <fullName evidence="1">Uncharacterized protein DUF1573</fullName>
    </submittedName>
</protein>
<proteinExistence type="predicted"/>
<reference evidence="1 2" key="1">
    <citation type="submission" date="2018-04" db="EMBL/GenBank/DDBJ databases">
        <title>Genomic Encyclopedia of Archaeal and Bacterial Type Strains, Phase II (KMG-II): from individual species to whole genera.</title>
        <authorList>
            <person name="Goeker M."/>
        </authorList>
    </citation>
    <scope>NUCLEOTIDE SEQUENCE [LARGE SCALE GENOMIC DNA]</scope>
    <source>
        <strain evidence="1 2">DSM 28823</strain>
    </source>
</reference>
<gene>
    <name evidence="1" type="ORF">C8N47_11341</name>
</gene>
<dbReference type="Proteomes" id="UP000243525">
    <property type="component" value="Unassembled WGS sequence"/>
</dbReference>
<evidence type="ECO:0000313" key="1">
    <source>
        <dbReference type="EMBL" id="PTN07776.1"/>
    </source>
</evidence>
<dbReference type="InterPro" id="IPR013783">
    <property type="entry name" value="Ig-like_fold"/>
</dbReference>
<dbReference type="InterPro" id="IPR011467">
    <property type="entry name" value="DUF1573"/>
</dbReference>
<dbReference type="RefSeq" id="WP_107822973.1">
    <property type="nucleotide sequence ID" value="NZ_OY782574.1"/>
</dbReference>
<dbReference type="OrthoDB" id="826619at2"/>
<sequence>MRLPFLLILILAVVACQPASKPAKNEAAAKGEPKFGIQKEIHNFGTIQAGELLSFSFQFSNEGTGELIIDSITADCGCIEINFPKQAITAGEHQYIEVLFNSAGEVGNVLKQIRVYTNADKTAQELLITATVENDLLNIYN</sequence>
<accession>A0A2T5BZP8</accession>
<dbReference type="PROSITE" id="PS51257">
    <property type="entry name" value="PROKAR_LIPOPROTEIN"/>
    <property type="match status" value="1"/>
</dbReference>
<comment type="caution">
    <text evidence="1">The sequence shown here is derived from an EMBL/GenBank/DDBJ whole genome shotgun (WGS) entry which is preliminary data.</text>
</comment>
<dbReference type="PANTHER" id="PTHR37833">
    <property type="entry name" value="LIPOPROTEIN-RELATED"/>
    <property type="match status" value="1"/>
</dbReference>